<reference evidence="3" key="1">
    <citation type="submission" date="2016-10" db="EMBL/GenBank/DDBJ databases">
        <authorList>
            <person name="Varghese N."/>
            <person name="Submissions S."/>
        </authorList>
    </citation>
    <scope>NUCLEOTIDE SEQUENCE [LARGE SCALE GENOMIC DNA]</scope>
    <source>
        <strain evidence="3">Nm76</strain>
    </source>
</reference>
<gene>
    <name evidence="2" type="ORF">SAMN05216333_10217</name>
</gene>
<protein>
    <submittedName>
        <fullName evidence="2">Uncharacterized protein</fullName>
    </submittedName>
</protein>
<accession>A0A1H8K6A5</accession>
<feature type="signal peptide" evidence="1">
    <location>
        <begin position="1"/>
        <end position="26"/>
    </location>
</feature>
<dbReference type="OrthoDB" id="257391at2"/>
<dbReference type="EMBL" id="FODO01000002">
    <property type="protein sequence ID" value="SEN88365.1"/>
    <property type="molecule type" value="Genomic_DNA"/>
</dbReference>
<evidence type="ECO:0000313" key="2">
    <source>
        <dbReference type="EMBL" id="SEN88365.1"/>
    </source>
</evidence>
<organism evidence="2 3">
    <name type="scientific">Nitrosomonas oligotropha</name>
    <dbReference type="NCBI Taxonomy" id="42354"/>
    <lineage>
        <taxon>Bacteria</taxon>
        <taxon>Pseudomonadati</taxon>
        <taxon>Pseudomonadota</taxon>
        <taxon>Betaproteobacteria</taxon>
        <taxon>Nitrosomonadales</taxon>
        <taxon>Nitrosomonadaceae</taxon>
        <taxon>Nitrosomonas</taxon>
    </lineage>
</organism>
<feature type="chain" id="PRO_5011668963" evidence="1">
    <location>
        <begin position="27"/>
        <end position="248"/>
    </location>
</feature>
<evidence type="ECO:0000313" key="3">
    <source>
        <dbReference type="Proteomes" id="UP000198814"/>
    </source>
</evidence>
<sequence>MLLKSAIHSVLPVIMLLGVIQPDAFAHTVIDPPQVTEGKQSNNHTVITHGCGDAAVIGQSVVIPDGISSSIVANGNPHAGPLSDFLQNWGGIIFVQDRSLFSEQDRKTDANGNTIGFWFGGGQTVASYAWGRIPFVSKAVLFVPESCAKTVRFAIAVADICKITNISDMNGADTVNFWTPAVGSKYDGTPGDHAYDFPVYFTINRDLETNPLPESCGAGLQVTIKPSAAQIDRDMPIIFNGTQVWPQP</sequence>
<dbReference type="STRING" id="42354.SAMN05216333_10217"/>
<dbReference type="AlphaFoldDB" id="A0A1H8K6A5"/>
<keyword evidence="3" id="KW-1185">Reference proteome</keyword>
<dbReference type="RefSeq" id="WP_090315746.1">
    <property type="nucleotide sequence ID" value="NZ_FNOE01000003.1"/>
</dbReference>
<name>A0A1H8K6A5_9PROT</name>
<dbReference type="Proteomes" id="UP000198814">
    <property type="component" value="Unassembled WGS sequence"/>
</dbReference>
<proteinExistence type="predicted"/>
<keyword evidence="1" id="KW-0732">Signal</keyword>
<evidence type="ECO:0000256" key="1">
    <source>
        <dbReference type="SAM" id="SignalP"/>
    </source>
</evidence>